<evidence type="ECO:0000313" key="10">
    <source>
        <dbReference type="EMBL" id="RKK05306.1"/>
    </source>
</evidence>
<dbReference type="RefSeq" id="WP_120637256.1">
    <property type="nucleotide sequence ID" value="NZ_RAQU01000019.1"/>
</dbReference>
<keyword evidence="3" id="KW-0479">Metal-binding</keyword>
<evidence type="ECO:0000259" key="9">
    <source>
        <dbReference type="Pfam" id="PF04324"/>
    </source>
</evidence>
<accession>A0A3A9JN87</accession>
<evidence type="ECO:0000256" key="7">
    <source>
        <dbReference type="ARBA" id="ARBA00039386"/>
    </source>
</evidence>
<dbReference type="GO" id="GO:0046872">
    <property type="term" value="F:metal ion binding"/>
    <property type="evidence" value="ECO:0007669"/>
    <property type="project" value="UniProtKB-KW"/>
</dbReference>
<evidence type="ECO:0000256" key="1">
    <source>
        <dbReference type="ARBA" id="ARBA00022448"/>
    </source>
</evidence>
<sequence>MYVCICNALTDTQIRDAIAGGAQRPKEVYAACNCAAQCGCCTGTMLSIIREQPPGADQAMAGD</sequence>
<dbReference type="InterPro" id="IPR052371">
    <property type="entry name" value="BFD-associated_ferredoxin"/>
</dbReference>
<evidence type="ECO:0000256" key="3">
    <source>
        <dbReference type="ARBA" id="ARBA00022723"/>
    </source>
</evidence>
<dbReference type="Proteomes" id="UP000278036">
    <property type="component" value="Unassembled WGS sequence"/>
</dbReference>
<dbReference type="EMBL" id="RAQU01000019">
    <property type="protein sequence ID" value="RKK05306.1"/>
    <property type="molecule type" value="Genomic_DNA"/>
</dbReference>
<comment type="similarity">
    <text evidence="8">Belongs to the Bfd family.</text>
</comment>
<dbReference type="EMBL" id="RFLX01000003">
    <property type="protein sequence ID" value="RMI26103.1"/>
    <property type="molecule type" value="Genomic_DNA"/>
</dbReference>
<proteinExistence type="inferred from homology"/>
<dbReference type="Proteomes" id="UP000274097">
    <property type="component" value="Unassembled WGS sequence"/>
</dbReference>
<dbReference type="InterPro" id="IPR007419">
    <property type="entry name" value="BFD-like_2Fe2S-bd_dom"/>
</dbReference>
<evidence type="ECO:0000256" key="2">
    <source>
        <dbReference type="ARBA" id="ARBA00022714"/>
    </source>
</evidence>
<evidence type="ECO:0000313" key="13">
    <source>
        <dbReference type="Proteomes" id="UP000278036"/>
    </source>
</evidence>
<evidence type="ECO:0000313" key="11">
    <source>
        <dbReference type="EMBL" id="RMI26103.1"/>
    </source>
</evidence>
<gene>
    <name evidence="10" type="ORF">D6Z83_05115</name>
    <name evidence="11" type="ORF">EBE87_06915</name>
</gene>
<dbReference type="InterPro" id="IPR041854">
    <property type="entry name" value="BFD-like_2Fe2S-bd_dom_sf"/>
</dbReference>
<dbReference type="GO" id="GO:0051537">
    <property type="term" value="F:2 iron, 2 sulfur cluster binding"/>
    <property type="evidence" value="ECO:0007669"/>
    <property type="project" value="UniProtKB-KW"/>
</dbReference>
<evidence type="ECO:0000256" key="5">
    <source>
        <dbReference type="ARBA" id="ARBA00023004"/>
    </source>
</evidence>
<keyword evidence="12" id="KW-1185">Reference proteome</keyword>
<protein>
    <recommendedName>
        <fullName evidence="7">Bacterioferritin-associated ferredoxin</fullName>
    </recommendedName>
</protein>
<keyword evidence="2" id="KW-0001">2Fe-2S</keyword>
<dbReference type="PANTHER" id="PTHR37424">
    <property type="entry name" value="BACTERIOFERRITIN-ASSOCIATED FERREDOXIN"/>
    <property type="match status" value="1"/>
</dbReference>
<evidence type="ECO:0000256" key="4">
    <source>
        <dbReference type="ARBA" id="ARBA00022982"/>
    </source>
</evidence>
<keyword evidence="4" id="KW-0249">Electron transport</keyword>
<evidence type="ECO:0000256" key="6">
    <source>
        <dbReference type="ARBA" id="ARBA00023014"/>
    </source>
</evidence>
<dbReference type="Pfam" id="PF04324">
    <property type="entry name" value="Fer2_BFD"/>
    <property type="match status" value="1"/>
</dbReference>
<dbReference type="Gene3D" id="1.10.10.1100">
    <property type="entry name" value="BFD-like [2Fe-2S]-binding domain"/>
    <property type="match status" value="1"/>
</dbReference>
<dbReference type="InParanoid" id="A0A3A9JN87"/>
<dbReference type="AlphaFoldDB" id="A0A3A9JN87"/>
<evidence type="ECO:0000313" key="12">
    <source>
        <dbReference type="Proteomes" id="UP000274097"/>
    </source>
</evidence>
<keyword evidence="5" id="KW-0408">Iron</keyword>
<dbReference type="PANTHER" id="PTHR37424:SF1">
    <property type="entry name" value="BACTERIOFERRITIN-ASSOCIATED FERREDOXIN"/>
    <property type="match status" value="1"/>
</dbReference>
<organism evidence="10 13">
    <name type="scientific">Teichococcus wenyumeiae</name>
    <dbReference type="NCBI Taxonomy" id="2478470"/>
    <lineage>
        <taxon>Bacteria</taxon>
        <taxon>Pseudomonadati</taxon>
        <taxon>Pseudomonadota</taxon>
        <taxon>Alphaproteobacteria</taxon>
        <taxon>Acetobacterales</taxon>
        <taxon>Roseomonadaceae</taxon>
        <taxon>Roseomonas</taxon>
    </lineage>
</organism>
<name>A0A3A9JN87_9PROT</name>
<keyword evidence="1" id="KW-0813">Transport</keyword>
<feature type="domain" description="BFD-like [2Fe-2S]-binding" evidence="9">
    <location>
        <begin position="2"/>
        <end position="51"/>
    </location>
</feature>
<reference evidence="10 13" key="1">
    <citation type="submission" date="2018-09" db="EMBL/GenBank/DDBJ databases">
        <title>Roseomonas sp. nov., isolated from feces of Tibetan antelopes in the Qinghai-Tibet plateau, China.</title>
        <authorList>
            <person name="Tian Z."/>
        </authorList>
    </citation>
    <scope>NUCLEOTIDE SEQUENCE [LARGE SCALE GENOMIC DNA]</scope>
    <source>
        <strain evidence="11 12">Z23</strain>
        <strain evidence="10 13">Z24</strain>
    </source>
</reference>
<comment type="caution">
    <text evidence="10">The sequence shown here is derived from an EMBL/GenBank/DDBJ whole genome shotgun (WGS) entry which is preliminary data.</text>
</comment>
<keyword evidence="6" id="KW-0411">Iron-sulfur</keyword>
<evidence type="ECO:0000256" key="8">
    <source>
        <dbReference type="ARBA" id="ARBA00046332"/>
    </source>
</evidence>